<sequence>MSMSDRYGISRVCGGRYPLTAEGLIPSHAHETHASGRSTEDCPGGGRPPYRLVTSLGRPLVPYGAISPAAWAGLLRLYHASDLLITTDVRALFHLPASHRAAWVEMSAADQRDRWLRLNARGRAWVEANAGAYRAHYPEYDIDPDNMINALLEAYREGGILVEQAWSALVRVLGDREVTGRLLAWAARQGDLASTRDAEAVLAWRRDQFITNSA</sequence>
<evidence type="ECO:0000313" key="1">
    <source>
        <dbReference type="EMBL" id="GAA3789797.1"/>
    </source>
</evidence>
<name>A0ABP7HCW0_9ACTN</name>
<reference evidence="2" key="1">
    <citation type="journal article" date="2019" name="Int. J. Syst. Evol. Microbiol.">
        <title>The Global Catalogue of Microorganisms (GCM) 10K type strain sequencing project: providing services to taxonomists for standard genome sequencing and annotation.</title>
        <authorList>
            <consortium name="The Broad Institute Genomics Platform"/>
            <consortium name="The Broad Institute Genome Sequencing Center for Infectious Disease"/>
            <person name="Wu L."/>
            <person name="Ma J."/>
        </authorList>
    </citation>
    <scope>NUCLEOTIDE SEQUENCE [LARGE SCALE GENOMIC DNA]</scope>
    <source>
        <strain evidence="2">JCM 16908</strain>
    </source>
</reference>
<comment type="caution">
    <text evidence="1">The sequence shown here is derived from an EMBL/GenBank/DDBJ whole genome shotgun (WGS) entry which is preliminary data.</text>
</comment>
<keyword evidence="2" id="KW-1185">Reference proteome</keyword>
<dbReference type="Proteomes" id="UP001500888">
    <property type="component" value="Unassembled WGS sequence"/>
</dbReference>
<evidence type="ECO:0000313" key="2">
    <source>
        <dbReference type="Proteomes" id="UP001500888"/>
    </source>
</evidence>
<proteinExistence type="predicted"/>
<accession>A0ABP7HCW0</accession>
<protein>
    <submittedName>
        <fullName evidence="1">Uncharacterized protein</fullName>
    </submittedName>
</protein>
<dbReference type="EMBL" id="BAAAZR010000001">
    <property type="protein sequence ID" value="GAA3789797.1"/>
    <property type="molecule type" value="Genomic_DNA"/>
</dbReference>
<gene>
    <name evidence="1" type="ORF">GCM10022226_05750</name>
</gene>
<organism evidence="1 2">
    <name type="scientific">Sphaerisporangium flaviroseum</name>
    <dbReference type="NCBI Taxonomy" id="509199"/>
    <lineage>
        <taxon>Bacteria</taxon>
        <taxon>Bacillati</taxon>
        <taxon>Actinomycetota</taxon>
        <taxon>Actinomycetes</taxon>
        <taxon>Streptosporangiales</taxon>
        <taxon>Streptosporangiaceae</taxon>
        <taxon>Sphaerisporangium</taxon>
    </lineage>
</organism>